<evidence type="ECO:0000259" key="17">
    <source>
        <dbReference type="SMART" id="SM01029"/>
    </source>
</evidence>
<dbReference type="FunFam" id="2.60.120.260:FF:000088">
    <property type="entry name" value="Beta-galactosidase A"/>
    <property type="match status" value="1"/>
</dbReference>
<dbReference type="PROSITE" id="PS01182">
    <property type="entry name" value="GLYCOSYL_HYDROL_F35"/>
    <property type="match status" value="1"/>
</dbReference>
<feature type="signal peptide" evidence="16">
    <location>
        <begin position="1"/>
        <end position="18"/>
    </location>
</feature>
<dbReference type="Proteomes" id="UP001165205">
    <property type="component" value="Unassembled WGS sequence"/>
</dbReference>
<dbReference type="InterPro" id="IPR008979">
    <property type="entry name" value="Galactose-bd-like_sf"/>
</dbReference>
<dbReference type="SUPFAM" id="SSF51011">
    <property type="entry name" value="Glycosyl hydrolase domain"/>
    <property type="match status" value="1"/>
</dbReference>
<dbReference type="FunFam" id="2.60.120.260:FF:000065">
    <property type="entry name" value="Beta-galactosidase A"/>
    <property type="match status" value="1"/>
</dbReference>
<keyword evidence="11" id="KW-0119">Carbohydrate metabolism</keyword>
<gene>
    <name evidence="18" type="ORF">Aory04_001031500</name>
</gene>
<reference evidence="18" key="1">
    <citation type="submission" date="2023-04" db="EMBL/GenBank/DDBJ databases">
        <title>Aspergillus oryzae NBRC 4228.</title>
        <authorList>
            <person name="Ichikawa N."/>
            <person name="Sato H."/>
            <person name="Tonouchi N."/>
        </authorList>
    </citation>
    <scope>NUCLEOTIDE SEQUENCE</scope>
    <source>
        <strain evidence="18">NBRC 4228</strain>
    </source>
</reference>
<dbReference type="SMART" id="SM01029">
    <property type="entry name" value="BetaGal_dom2"/>
    <property type="match status" value="1"/>
</dbReference>
<evidence type="ECO:0000256" key="6">
    <source>
        <dbReference type="ARBA" id="ARBA00022525"/>
    </source>
</evidence>
<evidence type="ECO:0000256" key="9">
    <source>
        <dbReference type="ARBA" id="ARBA00023157"/>
    </source>
</evidence>
<dbReference type="FunFam" id="2.102.20.10:FF:000001">
    <property type="entry name" value="Beta-galactosidase A"/>
    <property type="match status" value="1"/>
</dbReference>
<dbReference type="FunFam" id="2.60.390.10:FF:000001">
    <property type="entry name" value="Beta-galactosidase A"/>
    <property type="match status" value="1"/>
</dbReference>
<dbReference type="Pfam" id="PF13363">
    <property type="entry name" value="BetaGal_dom3"/>
    <property type="match status" value="1"/>
</dbReference>
<keyword evidence="13" id="KW-0624">Polysaccharide degradation</keyword>
<evidence type="ECO:0000256" key="5">
    <source>
        <dbReference type="ARBA" id="ARBA00012756"/>
    </source>
</evidence>
<evidence type="ECO:0000256" key="1">
    <source>
        <dbReference type="ARBA" id="ARBA00001412"/>
    </source>
</evidence>
<comment type="similarity">
    <text evidence="4 15">Belongs to the glycosyl hydrolase 35 family.</text>
</comment>
<dbReference type="InterPro" id="IPR019801">
    <property type="entry name" value="Glyco_hydro_35_CS"/>
</dbReference>
<evidence type="ECO:0000313" key="19">
    <source>
        <dbReference type="Proteomes" id="UP001165205"/>
    </source>
</evidence>
<dbReference type="SUPFAM" id="SSF51445">
    <property type="entry name" value="(Trans)glycosidases"/>
    <property type="match status" value="1"/>
</dbReference>
<comment type="caution">
    <text evidence="18">The sequence shown here is derived from an EMBL/GenBank/DDBJ whole genome shotgun (WGS) entry which is preliminary data.</text>
</comment>
<dbReference type="GO" id="GO:0004565">
    <property type="term" value="F:beta-galactosidase activity"/>
    <property type="evidence" value="ECO:0007669"/>
    <property type="project" value="UniProtKB-EC"/>
</dbReference>
<feature type="domain" description="Beta-galactosidase" evidence="17">
    <location>
        <begin position="153"/>
        <end position="330"/>
    </location>
</feature>
<evidence type="ECO:0000256" key="8">
    <source>
        <dbReference type="ARBA" id="ARBA00022801"/>
    </source>
</evidence>
<evidence type="ECO:0000256" key="4">
    <source>
        <dbReference type="ARBA" id="ARBA00009809"/>
    </source>
</evidence>
<evidence type="ECO:0000256" key="16">
    <source>
        <dbReference type="SAM" id="SignalP"/>
    </source>
</evidence>
<dbReference type="SUPFAM" id="SSF117100">
    <property type="entry name" value="Beta-galactosidase LacA, domain 3"/>
    <property type="match status" value="1"/>
</dbReference>
<dbReference type="InterPro" id="IPR025300">
    <property type="entry name" value="BetaGal_jelly_roll_dom"/>
</dbReference>
<dbReference type="GO" id="GO:0000272">
    <property type="term" value="P:polysaccharide catabolic process"/>
    <property type="evidence" value="ECO:0007669"/>
    <property type="project" value="UniProtKB-KW"/>
</dbReference>
<dbReference type="EMBL" id="BSYA01000156">
    <property type="protein sequence ID" value="GMG35046.1"/>
    <property type="molecule type" value="Genomic_DNA"/>
</dbReference>
<dbReference type="Pfam" id="PF13364">
    <property type="entry name" value="BetaGal_ABD2"/>
    <property type="match status" value="2"/>
</dbReference>
<dbReference type="Gene3D" id="2.60.390.10">
    <property type="entry name" value="Beta-galactosidase, domain 3"/>
    <property type="match status" value="1"/>
</dbReference>
<dbReference type="GO" id="GO:0005576">
    <property type="term" value="C:extracellular region"/>
    <property type="evidence" value="ECO:0007669"/>
    <property type="project" value="UniProtKB-SubCell"/>
</dbReference>
<dbReference type="InterPro" id="IPR025972">
    <property type="entry name" value="BetaGal_dom3"/>
</dbReference>
<evidence type="ECO:0000256" key="7">
    <source>
        <dbReference type="ARBA" id="ARBA00022729"/>
    </source>
</evidence>
<keyword evidence="10" id="KW-0325">Glycoprotein</keyword>
<keyword evidence="9" id="KW-1015">Disulfide bond</keyword>
<dbReference type="SUPFAM" id="SSF49785">
    <property type="entry name" value="Galactose-binding domain-like"/>
    <property type="match status" value="2"/>
</dbReference>
<dbReference type="InterPro" id="IPR001944">
    <property type="entry name" value="Glycoside_Hdrlase_35"/>
</dbReference>
<organism evidence="18 19">
    <name type="scientific">Aspergillus oryzae</name>
    <name type="common">Yellow koji mold</name>
    <dbReference type="NCBI Taxonomy" id="5062"/>
    <lineage>
        <taxon>Eukaryota</taxon>
        <taxon>Fungi</taxon>
        <taxon>Dikarya</taxon>
        <taxon>Ascomycota</taxon>
        <taxon>Pezizomycotina</taxon>
        <taxon>Eurotiomycetes</taxon>
        <taxon>Eurotiomycetidae</taxon>
        <taxon>Eurotiales</taxon>
        <taxon>Aspergillaceae</taxon>
        <taxon>Aspergillus</taxon>
        <taxon>Aspergillus subgen. Circumdati</taxon>
    </lineage>
</organism>
<keyword evidence="6" id="KW-0964">Secreted</keyword>
<protein>
    <recommendedName>
        <fullName evidence="5">beta-galactosidase</fullName>
        <ecNumber evidence="5">3.2.1.23</ecNumber>
    </recommendedName>
    <alternativeName>
        <fullName evidence="14">Lactase A</fullName>
    </alternativeName>
</protein>
<evidence type="ECO:0000256" key="11">
    <source>
        <dbReference type="ARBA" id="ARBA00023277"/>
    </source>
</evidence>
<proteinExistence type="inferred from homology"/>
<comment type="subcellular location">
    <subcellularLocation>
        <location evidence="3">Secreted</location>
    </subcellularLocation>
</comment>
<feature type="chain" id="PRO_5042893919" description="beta-galactosidase" evidence="16">
    <location>
        <begin position="19"/>
        <end position="748"/>
    </location>
</feature>
<dbReference type="Pfam" id="PF01301">
    <property type="entry name" value="Glyco_hydro_35"/>
    <property type="match status" value="1"/>
</dbReference>
<dbReference type="Gene3D" id="2.102.20.10">
    <property type="entry name" value="Beta-galactosidase, domain 2"/>
    <property type="match status" value="1"/>
</dbReference>
<accession>A0AAN5BVL5</accession>
<dbReference type="InterPro" id="IPR036833">
    <property type="entry name" value="BetaGal_dom3_sf"/>
</dbReference>
<evidence type="ECO:0000256" key="2">
    <source>
        <dbReference type="ARBA" id="ARBA00002691"/>
    </source>
</evidence>
<dbReference type="InterPro" id="IPR018954">
    <property type="entry name" value="Betagal_dom2"/>
</dbReference>
<comment type="function">
    <text evidence="2">Cleaves beta-linked terminal galactosyl residues from gangliosides, glycoproteins, and glycosaminoglycans.</text>
</comment>
<evidence type="ECO:0000256" key="10">
    <source>
        <dbReference type="ARBA" id="ARBA00023180"/>
    </source>
</evidence>
<dbReference type="InterPro" id="IPR037110">
    <property type="entry name" value="Betagal_dom2_sf"/>
</dbReference>
<dbReference type="GO" id="GO:0030246">
    <property type="term" value="F:carbohydrate binding"/>
    <property type="evidence" value="ECO:0007669"/>
    <property type="project" value="UniProtKB-ARBA"/>
</dbReference>
<dbReference type="EC" id="3.2.1.23" evidence="5"/>
<evidence type="ECO:0000256" key="15">
    <source>
        <dbReference type="RuleBase" id="RU003679"/>
    </source>
</evidence>
<dbReference type="GO" id="GO:0005990">
    <property type="term" value="P:lactose catabolic process"/>
    <property type="evidence" value="ECO:0007669"/>
    <property type="project" value="UniProtKB-ARBA"/>
</dbReference>
<evidence type="ECO:0000256" key="3">
    <source>
        <dbReference type="ARBA" id="ARBA00004613"/>
    </source>
</evidence>
<name>A0AAN5BVL5_ASPOZ</name>
<sequence>MKLLSVAAVALLAAQAAGASIKHRLNGFTILEHPDPAKRDLLQDICDFSYIANAAAAVAKAQITNGGPVILYQPENEYSGGCCGVKYPDADYMQYVMDQARKADIVVPFISNDASPSGHNAPGSGTGAVDIYGHDSYPDIKLLANFVKASPSYLTATPRNLTTGVYTDTSDLAVTPLMGDSPGSFFVVRHTDYSSQESTSYKLKLPTSAGNLTIPQLEGTLSLNGRDSKIHVVDYNVSGTNIIYSTAEVFTWKKFDGNKVLVLYGGPKEHHELAIASKSNVTIIEGSDSGIVSTRKGSSVIIGWDVSSTRRIVQVGDLRVFLLEGTSPGFSTSKTTASSIIVKAGYLLRGAHLDGADLHLTADFNATTPIEVIGAPTGAKNLFVNGEKASHTVDKNGIWSSEVKYAAPEIKLPGLKDLDWKYLDTLPEIKSSYDDSAWVSADLPKTKNTHRPLDTPTSLYSSDYGFHTGYLIYRGHFVANGKESEFFIRTQGGSAFGSSVWLNETYLGSWTGADYAMDGNSTYKLSQLESGKNYVITVVIDNLGLDENWTVGEETMKNPRGILSYKLSGQDASAITWKLTGNLGGEDYQDKVRGPLNEGGLYAERQGFHQPQPPSESWESGSPLEGLSKPGIGFYTAQFDLDLPKGWDVPLYFNFGNNTQAARAQLYVNGYQYGKFTGNVGPQTSFPVPEGILNYRGTNYVALSLWALESDGAKLGSFELSYTTPVLTGYGDVESPEQPKYEQRKGAY</sequence>
<evidence type="ECO:0000256" key="14">
    <source>
        <dbReference type="ARBA" id="ARBA00078160"/>
    </source>
</evidence>
<comment type="catalytic activity">
    <reaction evidence="1">
        <text>Hydrolysis of terminal non-reducing beta-D-galactose residues in beta-D-galactosides.</text>
        <dbReference type="EC" id="3.2.1.23"/>
    </reaction>
</comment>
<dbReference type="AlphaFoldDB" id="A0AAN5BVL5"/>
<dbReference type="Pfam" id="PF10435">
    <property type="entry name" value="BetaGal_dom2"/>
    <property type="match status" value="1"/>
</dbReference>
<dbReference type="InterPro" id="IPR031330">
    <property type="entry name" value="Gly_Hdrlase_35_cat"/>
</dbReference>
<keyword evidence="12" id="KW-0326">Glycosidase</keyword>
<dbReference type="Gene3D" id="2.60.120.260">
    <property type="entry name" value="Galactose-binding domain-like"/>
    <property type="match status" value="2"/>
</dbReference>
<keyword evidence="8" id="KW-0378">Hydrolase</keyword>
<evidence type="ECO:0000313" key="18">
    <source>
        <dbReference type="EMBL" id="GMG35046.1"/>
    </source>
</evidence>
<dbReference type="PANTHER" id="PTHR23421">
    <property type="entry name" value="BETA-GALACTOSIDASE RELATED"/>
    <property type="match status" value="1"/>
</dbReference>
<dbReference type="InterPro" id="IPR017853">
    <property type="entry name" value="GH"/>
</dbReference>
<evidence type="ECO:0000256" key="13">
    <source>
        <dbReference type="ARBA" id="ARBA00023326"/>
    </source>
</evidence>
<keyword evidence="7 16" id="KW-0732">Signal</keyword>
<evidence type="ECO:0000256" key="12">
    <source>
        <dbReference type="ARBA" id="ARBA00023295"/>
    </source>
</evidence>